<dbReference type="EMBL" id="ML119795">
    <property type="protein sequence ID" value="RPA74273.1"/>
    <property type="molecule type" value="Genomic_DNA"/>
</dbReference>
<dbReference type="Pfam" id="PF01040">
    <property type="entry name" value="UbiA"/>
    <property type="match status" value="1"/>
</dbReference>
<dbReference type="GO" id="GO:0008495">
    <property type="term" value="F:protoheme IX farnesyltransferase activity"/>
    <property type="evidence" value="ECO:0007669"/>
    <property type="project" value="InterPro"/>
</dbReference>
<dbReference type="PANTHER" id="PTHR43448:SF2">
    <property type="entry name" value="PROTOHEME IX FARNESYLTRANSFERASE, MITOCHONDRIAL"/>
    <property type="match status" value="1"/>
</dbReference>
<evidence type="ECO:0000256" key="8">
    <source>
        <dbReference type="ARBA" id="ARBA00023128"/>
    </source>
</evidence>
<dbReference type="Gene3D" id="1.10.357.140">
    <property type="entry name" value="UbiA prenyltransferase"/>
    <property type="match status" value="1"/>
</dbReference>
<proteinExistence type="inferred from homology"/>
<dbReference type="OrthoDB" id="5211at2759"/>
<organism evidence="15 16">
    <name type="scientific">Ascobolus immersus RN42</name>
    <dbReference type="NCBI Taxonomy" id="1160509"/>
    <lineage>
        <taxon>Eukaryota</taxon>
        <taxon>Fungi</taxon>
        <taxon>Dikarya</taxon>
        <taxon>Ascomycota</taxon>
        <taxon>Pezizomycotina</taxon>
        <taxon>Pezizomycetes</taxon>
        <taxon>Pezizales</taxon>
        <taxon>Ascobolaceae</taxon>
        <taxon>Ascobolus</taxon>
    </lineage>
</organism>
<evidence type="ECO:0000313" key="15">
    <source>
        <dbReference type="EMBL" id="RPA74273.1"/>
    </source>
</evidence>
<comment type="subcellular location">
    <subcellularLocation>
        <location evidence="2">Mitochondrion membrane</location>
        <topology evidence="2">Multi-pass membrane protein</topology>
    </subcellularLocation>
</comment>
<feature type="transmembrane region" description="Helical" evidence="14">
    <location>
        <begin position="334"/>
        <end position="355"/>
    </location>
</feature>
<evidence type="ECO:0000256" key="7">
    <source>
        <dbReference type="ARBA" id="ARBA00022989"/>
    </source>
</evidence>
<keyword evidence="9 12" id="KW-0350">Heme biosynthesis</keyword>
<dbReference type="Proteomes" id="UP000275078">
    <property type="component" value="Unassembled WGS sequence"/>
</dbReference>
<dbReference type="AlphaFoldDB" id="A0A3N4HK67"/>
<evidence type="ECO:0000313" key="16">
    <source>
        <dbReference type="Proteomes" id="UP000275078"/>
    </source>
</evidence>
<protein>
    <recommendedName>
        <fullName evidence="3 12">Protoheme IX farnesyltransferase, mitochondrial</fullName>
        <ecNumber evidence="12">2.5.1.-</ecNumber>
    </recommendedName>
    <alternativeName>
        <fullName evidence="11 12">Heme O synthase</fullName>
    </alternativeName>
</protein>
<evidence type="ECO:0000256" key="13">
    <source>
        <dbReference type="SAM" id="MobiDB-lite"/>
    </source>
</evidence>
<comment type="similarity">
    <text evidence="12">Belongs to the ubiA prenyltransferase family.</text>
</comment>
<evidence type="ECO:0000256" key="9">
    <source>
        <dbReference type="ARBA" id="ARBA00023133"/>
    </source>
</evidence>
<feature type="transmembrane region" description="Helical" evidence="14">
    <location>
        <begin position="432"/>
        <end position="451"/>
    </location>
</feature>
<feature type="transmembrane region" description="Helical" evidence="14">
    <location>
        <begin position="201"/>
        <end position="221"/>
    </location>
</feature>
<reference evidence="15 16" key="1">
    <citation type="journal article" date="2018" name="Nat. Ecol. Evol.">
        <title>Pezizomycetes genomes reveal the molecular basis of ectomycorrhizal truffle lifestyle.</title>
        <authorList>
            <person name="Murat C."/>
            <person name="Payen T."/>
            <person name="Noel B."/>
            <person name="Kuo A."/>
            <person name="Morin E."/>
            <person name="Chen J."/>
            <person name="Kohler A."/>
            <person name="Krizsan K."/>
            <person name="Balestrini R."/>
            <person name="Da Silva C."/>
            <person name="Montanini B."/>
            <person name="Hainaut M."/>
            <person name="Levati E."/>
            <person name="Barry K.W."/>
            <person name="Belfiori B."/>
            <person name="Cichocki N."/>
            <person name="Clum A."/>
            <person name="Dockter R.B."/>
            <person name="Fauchery L."/>
            <person name="Guy J."/>
            <person name="Iotti M."/>
            <person name="Le Tacon F."/>
            <person name="Lindquist E.A."/>
            <person name="Lipzen A."/>
            <person name="Malagnac F."/>
            <person name="Mello A."/>
            <person name="Molinier V."/>
            <person name="Miyauchi S."/>
            <person name="Poulain J."/>
            <person name="Riccioni C."/>
            <person name="Rubini A."/>
            <person name="Sitrit Y."/>
            <person name="Splivallo R."/>
            <person name="Traeger S."/>
            <person name="Wang M."/>
            <person name="Zifcakova L."/>
            <person name="Wipf D."/>
            <person name="Zambonelli A."/>
            <person name="Paolocci F."/>
            <person name="Nowrousian M."/>
            <person name="Ottonello S."/>
            <person name="Baldrian P."/>
            <person name="Spatafora J.W."/>
            <person name="Henrissat B."/>
            <person name="Nagy L.G."/>
            <person name="Aury J.M."/>
            <person name="Wincker P."/>
            <person name="Grigoriev I.V."/>
            <person name="Bonfante P."/>
            <person name="Martin F.M."/>
        </authorList>
    </citation>
    <scope>NUCLEOTIDE SEQUENCE [LARGE SCALE GENOMIC DNA]</scope>
    <source>
        <strain evidence="15 16">RN42</strain>
    </source>
</reference>
<dbReference type="PIRSF" id="PIRSF001773">
    <property type="entry name" value="COX10"/>
    <property type="match status" value="1"/>
</dbReference>
<sequence length="474" mass="51425">MPPRALSSLLSSLNCGAPLSRRPSLCFQCFTNVSGRRGSPTIFTNRAASTQTNGGIRRWSTAGAVSNGNAGISKQFFAANSFPAKEIAINTVVEADPLAETAVLPHRRRQLERKKAAESKTSTTDHPEAIPPDASSLLSTESQQATSPFKRTFFTYLSLSKPRLSALVVLTTMVPYALYPLDPILSTVATEAPSLNALTLLYLTSGTALCSASANAFNMIIEPAYDAQMTRTRNRPLVRKLLSTRNAILFAVGTGLTGATLLYYGVNPTVAGLGALNILLYAGVYTPMKRVSVLNTWVGAIVGGIPPLMGWAAASGAHALSGTTSEILSHPGGWLLAGLLFAWQFPHFNALSWTIKEEYKRAGYVMASWKYPKLNARVALRYSLLFFPLCIGLTYYGVTDWGFVATSTAVNAWNLQKAWRFYKVQTPATARGLFWASVWHLPLILGLGMLHKNGVWERVWRQVSGGNSGEEILV</sequence>
<evidence type="ECO:0000256" key="1">
    <source>
        <dbReference type="ARBA" id="ARBA00004013"/>
    </source>
</evidence>
<evidence type="ECO:0000256" key="2">
    <source>
        <dbReference type="ARBA" id="ARBA00004225"/>
    </source>
</evidence>
<dbReference type="CDD" id="cd13957">
    <property type="entry name" value="PT_UbiA_Cox10"/>
    <property type="match status" value="1"/>
</dbReference>
<keyword evidence="7 14" id="KW-1133">Transmembrane helix</keyword>
<feature type="transmembrane region" description="Helical" evidence="14">
    <location>
        <begin position="376"/>
        <end position="398"/>
    </location>
</feature>
<dbReference type="GO" id="GO:0031966">
    <property type="term" value="C:mitochondrial membrane"/>
    <property type="evidence" value="ECO:0007669"/>
    <property type="project" value="UniProtKB-SubCell"/>
</dbReference>
<keyword evidence="8 12" id="KW-0496">Mitochondrion</keyword>
<dbReference type="InterPro" id="IPR016315">
    <property type="entry name" value="Protohaem_IX_farnesylTrfase_mt"/>
</dbReference>
<dbReference type="PANTHER" id="PTHR43448">
    <property type="entry name" value="PROTOHEME IX FARNESYLTRANSFERASE, MITOCHONDRIAL"/>
    <property type="match status" value="1"/>
</dbReference>
<keyword evidence="4 12" id="KW-0808">Transferase</keyword>
<dbReference type="InterPro" id="IPR044878">
    <property type="entry name" value="UbiA_sf"/>
</dbReference>
<dbReference type="InterPro" id="IPR030470">
    <property type="entry name" value="UbiA_prenylTrfase_CS"/>
</dbReference>
<keyword evidence="10 12" id="KW-0472">Membrane</keyword>
<keyword evidence="16" id="KW-1185">Reference proteome</keyword>
<feature type="transmembrane region" description="Helical" evidence="14">
    <location>
        <begin position="242"/>
        <end position="264"/>
    </location>
</feature>
<evidence type="ECO:0000256" key="4">
    <source>
        <dbReference type="ARBA" id="ARBA00022679"/>
    </source>
</evidence>
<evidence type="ECO:0000256" key="12">
    <source>
        <dbReference type="PIRNR" id="PIRNR001773"/>
    </source>
</evidence>
<dbReference type="STRING" id="1160509.A0A3N4HK67"/>
<evidence type="ECO:0000256" key="5">
    <source>
        <dbReference type="ARBA" id="ARBA00022692"/>
    </source>
</evidence>
<name>A0A3N4HK67_ASCIM</name>
<dbReference type="NCBIfam" id="TIGR01473">
    <property type="entry name" value="cyoE_ctaB"/>
    <property type="match status" value="1"/>
</dbReference>
<dbReference type="FunFam" id="1.10.357.140:FF:000004">
    <property type="entry name" value="Protoheme IX farnesyltransferase, mitochondrial"/>
    <property type="match status" value="1"/>
</dbReference>
<dbReference type="PROSITE" id="PS00943">
    <property type="entry name" value="UBIA"/>
    <property type="match status" value="1"/>
</dbReference>
<dbReference type="EC" id="2.5.1.-" evidence="12"/>
<dbReference type="HAMAP" id="MF_00154">
    <property type="entry name" value="CyoE_CtaB"/>
    <property type="match status" value="1"/>
</dbReference>
<evidence type="ECO:0000256" key="14">
    <source>
        <dbReference type="SAM" id="Phobius"/>
    </source>
</evidence>
<evidence type="ECO:0000256" key="10">
    <source>
        <dbReference type="ARBA" id="ARBA00023136"/>
    </source>
</evidence>
<evidence type="ECO:0000256" key="3">
    <source>
        <dbReference type="ARBA" id="ARBA00016335"/>
    </source>
</evidence>
<evidence type="ECO:0000256" key="11">
    <source>
        <dbReference type="ARBA" id="ARBA00030253"/>
    </source>
</evidence>
<dbReference type="InterPro" id="IPR006369">
    <property type="entry name" value="Protohaem_IX_farnesylTrfase"/>
</dbReference>
<dbReference type="InterPro" id="IPR000537">
    <property type="entry name" value="UbiA_prenyltransferase"/>
</dbReference>
<keyword evidence="5 14" id="KW-0812">Transmembrane</keyword>
<accession>A0A3N4HK67</accession>
<comment type="function">
    <text evidence="1 12">Converts protoheme IX and farnesyl diphosphate to heme O.</text>
</comment>
<feature type="region of interest" description="Disordered" evidence="13">
    <location>
        <begin position="104"/>
        <end position="141"/>
    </location>
</feature>
<gene>
    <name evidence="15" type="ORF">BJ508DRAFT_418710</name>
</gene>
<feature type="transmembrane region" description="Helical" evidence="14">
    <location>
        <begin position="294"/>
        <end position="314"/>
    </location>
</feature>
<keyword evidence="6" id="KW-0809">Transit peptide</keyword>
<dbReference type="GO" id="GO:0006784">
    <property type="term" value="P:heme A biosynthetic process"/>
    <property type="evidence" value="ECO:0007669"/>
    <property type="project" value="TreeGrafter"/>
</dbReference>
<evidence type="ECO:0000256" key="6">
    <source>
        <dbReference type="ARBA" id="ARBA00022946"/>
    </source>
</evidence>
<feature type="compositionally biased region" description="Basic and acidic residues" evidence="13">
    <location>
        <begin position="113"/>
        <end position="128"/>
    </location>
</feature>
<feature type="transmembrane region" description="Helical" evidence="14">
    <location>
        <begin position="270"/>
        <end position="287"/>
    </location>
</feature>